<dbReference type="EMBL" id="CTRP01000012">
    <property type="protein sequence ID" value="CQR73391.1"/>
    <property type="molecule type" value="Genomic_DNA"/>
</dbReference>
<dbReference type="InterPro" id="IPR039445">
    <property type="entry name" value="DauR-like_HTH"/>
</dbReference>
<keyword evidence="4" id="KW-1185">Reference proteome</keyword>
<gene>
    <name evidence="3" type="ORF">SpAn4DRAFT_2623</name>
</gene>
<dbReference type="Proteomes" id="UP000049855">
    <property type="component" value="Unassembled WGS sequence"/>
</dbReference>
<dbReference type="PANTHER" id="PTHR35568">
    <property type="entry name" value="TRANSCRIPTIONAL REGULATOR DAUR"/>
    <property type="match status" value="1"/>
</dbReference>
<dbReference type="InterPro" id="IPR039446">
    <property type="entry name" value="DauR-like"/>
</dbReference>
<accession>A0A0U1L155</accession>
<organism evidence="3 4">
    <name type="scientific">Sporomusa ovata</name>
    <dbReference type="NCBI Taxonomy" id="2378"/>
    <lineage>
        <taxon>Bacteria</taxon>
        <taxon>Bacillati</taxon>
        <taxon>Bacillota</taxon>
        <taxon>Negativicutes</taxon>
        <taxon>Selenomonadales</taxon>
        <taxon>Sporomusaceae</taxon>
        <taxon>Sporomusa</taxon>
    </lineage>
</organism>
<name>A0A0U1L155_9FIRM</name>
<dbReference type="InterPro" id="IPR013559">
    <property type="entry name" value="YheO"/>
</dbReference>
<evidence type="ECO:0000259" key="1">
    <source>
        <dbReference type="Pfam" id="PF08348"/>
    </source>
</evidence>
<reference evidence="4" key="1">
    <citation type="submission" date="2015-03" db="EMBL/GenBank/DDBJ databases">
        <authorList>
            <person name="Nijsse Bart"/>
        </authorList>
    </citation>
    <scope>NUCLEOTIDE SEQUENCE [LARGE SCALE GENOMIC DNA]</scope>
</reference>
<evidence type="ECO:0000259" key="2">
    <source>
        <dbReference type="Pfam" id="PF13309"/>
    </source>
</evidence>
<protein>
    <submittedName>
        <fullName evidence="3">YheO-like PAS domain</fullName>
    </submittedName>
</protein>
<dbReference type="AlphaFoldDB" id="A0A0U1L155"/>
<evidence type="ECO:0000313" key="4">
    <source>
        <dbReference type="Proteomes" id="UP000049855"/>
    </source>
</evidence>
<dbReference type="RefSeq" id="WP_021168175.1">
    <property type="nucleotide sequence ID" value="NZ_CTRP01000012.1"/>
</dbReference>
<evidence type="ECO:0000313" key="3">
    <source>
        <dbReference type="EMBL" id="CQR73391.1"/>
    </source>
</evidence>
<feature type="domain" description="YheO-like" evidence="1">
    <location>
        <begin position="7"/>
        <end position="110"/>
    </location>
</feature>
<dbReference type="Pfam" id="PF08348">
    <property type="entry name" value="PAS_6"/>
    <property type="match status" value="1"/>
</dbReference>
<proteinExistence type="predicted"/>
<dbReference type="Pfam" id="PF13309">
    <property type="entry name" value="HTH_22"/>
    <property type="match status" value="1"/>
</dbReference>
<dbReference type="PANTHER" id="PTHR35568:SF1">
    <property type="entry name" value="TRANSCRIPTIONAL REGULATOR DAUR"/>
    <property type="match status" value="1"/>
</dbReference>
<feature type="domain" description="Transcriptional regulator DauR-like HTH" evidence="2">
    <location>
        <begin position="159"/>
        <end position="219"/>
    </location>
</feature>
<sequence>MKAKKLLETYIPLVNFIADIVGPHCEVLLHDVVDVQNSVIAIRNGYMSGRQLGCPLTDFGLALLEKKSYLNQNAVVNYLSRTANGDKLRSSTYFIKDENNELIGMLCVNILLSPDNVSVKNLTDKLINVLLANNPEANTGVTEEENVVESLCSSIETVVDSAVEKIIAEYDMPVERMSIDEKTAIVQKLSGNGIFKIKGAITKVASTLQTSESTIYRYLSCK</sequence>